<evidence type="ECO:0000256" key="1">
    <source>
        <dbReference type="ARBA" id="ARBA00023125"/>
    </source>
</evidence>
<dbReference type="InterPro" id="IPR016194">
    <property type="entry name" value="SPOC-like_C_dom_sf"/>
</dbReference>
<dbReference type="EMBL" id="LRPH01000056">
    <property type="protein sequence ID" value="KWU61054.1"/>
    <property type="molecule type" value="Genomic_DNA"/>
</dbReference>
<dbReference type="GO" id="GO:0006310">
    <property type="term" value="P:DNA recombination"/>
    <property type="evidence" value="ECO:0007669"/>
    <property type="project" value="UniProtKB-KW"/>
</dbReference>
<keyword evidence="2 3" id="KW-0233">DNA recombination</keyword>
<comment type="similarity">
    <text evidence="3">Belongs to the prokaryotic Ku family.</text>
</comment>
<dbReference type="PIRSF" id="PIRSF006493">
    <property type="entry name" value="Prok_Ku"/>
    <property type="match status" value="1"/>
</dbReference>
<proteinExistence type="inferred from homology"/>
<name>A0A109G6F4_BACMY</name>
<keyword evidence="1 3" id="KW-0238">DNA-binding</keyword>
<dbReference type="Pfam" id="PF02735">
    <property type="entry name" value="Ku"/>
    <property type="match status" value="1"/>
</dbReference>
<dbReference type="GO" id="GO:0006303">
    <property type="term" value="P:double-strand break repair via nonhomologous end joining"/>
    <property type="evidence" value="ECO:0007669"/>
    <property type="project" value="UniProtKB-UniRule"/>
</dbReference>
<dbReference type="GO" id="GO:0003690">
    <property type="term" value="F:double-stranded DNA binding"/>
    <property type="evidence" value="ECO:0007669"/>
    <property type="project" value="UniProtKB-UniRule"/>
</dbReference>
<dbReference type="PANTHER" id="PTHR41251">
    <property type="entry name" value="NON-HOMOLOGOUS END JOINING PROTEIN KU"/>
    <property type="match status" value="1"/>
</dbReference>
<feature type="coiled-coil region" evidence="4">
    <location>
        <begin position="213"/>
        <end position="267"/>
    </location>
</feature>
<keyword evidence="3" id="KW-0227">DNA damage</keyword>
<dbReference type="SUPFAM" id="SSF100939">
    <property type="entry name" value="SPOC domain-like"/>
    <property type="match status" value="1"/>
</dbReference>
<reference evidence="6 7" key="1">
    <citation type="submission" date="2016-01" db="EMBL/GenBank/DDBJ databases">
        <authorList>
            <person name="McClelland M."/>
            <person name="Jain A."/>
            <person name="Saraogi P."/>
            <person name="Mendelson R."/>
            <person name="Westerman R."/>
            <person name="SanMiguel P."/>
            <person name="Csonka L."/>
        </authorList>
    </citation>
    <scope>NUCLEOTIDE SEQUENCE [LARGE SCALE GENOMIC DNA]</scope>
    <source>
        <strain evidence="6 7">PE8-15</strain>
    </source>
</reference>
<evidence type="ECO:0000256" key="2">
    <source>
        <dbReference type="ARBA" id="ARBA00023172"/>
    </source>
</evidence>
<sequence length="289" mass="33642">MHTIWKGSLSLGLLSIGIKLYSAVEEKDIKFLSLHKECLTPIKYKKIAPDCTDTEVSDEEVVKAYEYAPHKYIIVEDKELEELQKKDEPRIIRISSFIQNDEIDSISFDRSYFVGPTYGNEKPYLLLKEALERTNKLGLIHITIRKKPHLAIIRSFQEGLILQTIHYPDQIRNIKNMPGLPKNEEHPIQKQELTTAMNLIHHLTTPFEPEEYVDEYKEALIDFIEEKIEQQEKNETIYPNPNIINIIETLNASIEQVKQQKDKKKEGINERRGLHFGISKPDDCANFNK</sequence>
<dbReference type="FunFam" id="2.40.290.10:FF:000004">
    <property type="entry name" value="Non-homologous end joining protein Ku"/>
    <property type="match status" value="1"/>
</dbReference>
<dbReference type="InterPro" id="IPR009187">
    <property type="entry name" value="Prok_Ku"/>
</dbReference>
<dbReference type="AlphaFoldDB" id="A0A109G6F4"/>
<comment type="subunit">
    <text evidence="3">Homodimer. Interacts with LigD.</text>
</comment>
<dbReference type="Proteomes" id="UP000065797">
    <property type="component" value="Unassembled WGS sequence"/>
</dbReference>
<keyword evidence="4" id="KW-0175">Coiled coil</keyword>
<evidence type="ECO:0000259" key="5">
    <source>
        <dbReference type="SMART" id="SM00559"/>
    </source>
</evidence>
<dbReference type="Gene3D" id="2.40.290.10">
    <property type="match status" value="1"/>
</dbReference>
<dbReference type="NCBIfam" id="TIGR02772">
    <property type="entry name" value="Ku_bact"/>
    <property type="match status" value="1"/>
</dbReference>
<gene>
    <name evidence="3" type="primary">ku</name>
    <name evidence="6" type="ORF">AWW70_16835</name>
</gene>
<evidence type="ECO:0000313" key="7">
    <source>
        <dbReference type="Proteomes" id="UP000065797"/>
    </source>
</evidence>
<evidence type="ECO:0000256" key="4">
    <source>
        <dbReference type="SAM" id="Coils"/>
    </source>
</evidence>
<dbReference type="RefSeq" id="WP_060750731.1">
    <property type="nucleotide sequence ID" value="NZ_LRPH01000056.1"/>
</dbReference>
<dbReference type="HAMAP" id="MF_01875">
    <property type="entry name" value="Prokaryotic_Ku"/>
    <property type="match status" value="1"/>
</dbReference>
<evidence type="ECO:0000256" key="3">
    <source>
        <dbReference type="HAMAP-Rule" id="MF_01875"/>
    </source>
</evidence>
<evidence type="ECO:0000313" key="6">
    <source>
        <dbReference type="EMBL" id="KWU61054.1"/>
    </source>
</evidence>
<organism evidence="6 7">
    <name type="scientific">Bacillus mycoides</name>
    <dbReference type="NCBI Taxonomy" id="1405"/>
    <lineage>
        <taxon>Bacteria</taxon>
        <taxon>Bacillati</taxon>
        <taxon>Bacillota</taxon>
        <taxon>Bacilli</taxon>
        <taxon>Bacillales</taxon>
        <taxon>Bacillaceae</taxon>
        <taxon>Bacillus</taxon>
        <taxon>Bacillus cereus group</taxon>
    </lineage>
</organism>
<feature type="domain" description="Ku" evidence="5">
    <location>
        <begin position="53"/>
        <end position="182"/>
    </location>
</feature>
<dbReference type="PANTHER" id="PTHR41251:SF1">
    <property type="entry name" value="NON-HOMOLOGOUS END JOINING PROTEIN KU"/>
    <property type="match status" value="1"/>
</dbReference>
<dbReference type="SMART" id="SM00559">
    <property type="entry name" value="Ku78"/>
    <property type="match status" value="1"/>
</dbReference>
<comment type="caution">
    <text evidence="6">The sequence shown here is derived from an EMBL/GenBank/DDBJ whole genome shotgun (WGS) entry which is preliminary data.</text>
</comment>
<keyword evidence="3" id="KW-0234">DNA repair</keyword>
<dbReference type="InterPro" id="IPR006164">
    <property type="entry name" value="DNA_bd_Ku70/Ku80"/>
</dbReference>
<comment type="function">
    <text evidence="3">With LigD forms a non-homologous end joining (NHEJ) DNA repair enzyme, which repairs dsDNA breaks with reduced fidelity. Binds linear dsDNA with 5'- and 3'- overhangs but not closed circular dsDNA nor ssDNA. Recruits and stimulates the ligase activity of LigD.</text>
</comment>
<accession>A0A109G6F4</accession>
<protein>
    <recommendedName>
        <fullName evidence="3">Non-homologous end joining protein Ku</fullName>
    </recommendedName>
</protein>